<reference evidence="2 3" key="1">
    <citation type="journal article" date="2015" name="Nature">
        <title>rRNA introns, odd ribosomes, and small enigmatic genomes across a large radiation of phyla.</title>
        <authorList>
            <person name="Brown C.T."/>
            <person name="Hug L.A."/>
            <person name="Thomas B.C."/>
            <person name="Sharon I."/>
            <person name="Castelle C.J."/>
            <person name="Singh A."/>
            <person name="Wilkins M.J."/>
            <person name="Williams K.H."/>
            <person name="Banfield J.F."/>
        </authorList>
    </citation>
    <scope>NUCLEOTIDE SEQUENCE [LARGE SCALE GENOMIC DNA]</scope>
</reference>
<dbReference type="InterPro" id="IPR026444">
    <property type="entry name" value="Secre_tail"/>
</dbReference>
<dbReference type="EMBL" id="LBOG01000005">
    <property type="protein sequence ID" value="KKP30032.1"/>
    <property type="molecule type" value="Genomic_DNA"/>
</dbReference>
<evidence type="ECO:0000313" key="2">
    <source>
        <dbReference type="EMBL" id="KKP30032.1"/>
    </source>
</evidence>
<feature type="domain" description="Secretion system C-terminal sorting" evidence="1">
    <location>
        <begin position="389"/>
        <end position="464"/>
    </location>
</feature>
<dbReference type="Gene3D" id="2.60.40.4070">
    <property type="match status" value="1"/>
</dbReference>
<dbReference type="Proteomes" id="UP000034934">
    <property type="component" value="Unassembled WGS sequence"/>
</dbReference>
<gene>
    <name evidence="2" type="ORF">UR19_C0005G0034</name>
</gene>
<protein>
    <recommendedName>
        <fullName evidence="1">Secretion system C-terminal sorting domain-containing protein</fullName>
    </recommendedName>
</protein>
<dbReference type="InterPro" id="IPR043504">
    <property type="entry name" value="Peptidase_S1_PA_chymotrypsin"/>
</dbReference>
<dbReference type="InterPro" id="IPR009003">
    <property type="entry name" value="Peptidase_S1_PA"/>
</dbReference>
<proteinExistence type="predicted"/>
<sequence>MKKLLVLFVLLAIPISAQFLYNFGPDSPNVLKKTTGFGGSLACEINITCDNGFLPVSDGVFWFNGCTAFFLANTSGDGRLLFMTVNHVFPSNVAIGGTTTIAIKFNYQSSSCSNPIIEPSDGVFSLNLTVRLLVRTSYDQVLCEIVDDGSLPPMNITLLGWDTRYTRTSSIEMAFMGHPQADIKKIAYPTVTGSNSWNTWTKVIKGNGTVEVGYSGAPLLGKDDDGIRVYGLASAGSVYGCNSDVQSYITAKNIGADWNLLAPYLDPLNSNALFCSGEPAALPVELIFFSAFVDENFVELNWKTATEVNNYGFEVERKTLDSGWETIGFVEGHGNSNSPKEYLFFDADVTNGVYSYRLKQIDNNGKFEYSSILEVIIKIPINFVFSQNYPNPFNPETVISYQLPIDDFVNLKIYDIVGREVSELVNEEKKAGIYQIRFDGSNLSSGVYFYRITTGDFSKIKKMILIK</sequence>
<organism evidence="2 3">
    <name type="scientific">Candidatus Nomurabacteria bacterium GW2011_GWF1_31_48</name>
    <dbReference type="NCBI Taxonomy" id="1618767"/>
    <lineage>
        <taxon>Bacteria</taxon>
        <taxon>Candidatus Nomuraibacteriota</taxon>
    </lineage>
</organism>
<dbReference type="AlphaFoldDB" id="A0A0G0BG33"/>
<dbReference type="Pfam" id="PF18962">
    <property type="entry name" value="Por_Secre_tail"/>
    <property type="match status" value="1"/>
</dbReference>
<dbReference type="NCBIfam" id="TIGR04183">
    <property type="entry name" value="Por_Secre_tail"/>
    <property type="match status" value="1"/>
</dbReference>
<evidence type="ECO:0000313" key="3">
    <source>
        <dbReference type="Proteomes" id="UP000034934"/>
    </source>
</evidence>
<dbReference type="Gene3D" id="2.60.40.10">
    <property type="entry name" value="Immunoglobulins"/>
    <property type="match status" value="1"/>
</dbReference>
<dbReference type="SUPFAM" id="SSF50494">
    <property type="entry name" value="Trypsin-like serine proteases"/>
    <property type="match status" value="1"/>
</dbReference>
<name>A0A0G0BG33_9BACT</name>
<evidence type="ECO:0000259" key="1">
    <source>
        <dbReference type="Pfam" id="PF18962"/>
    </source>
</evidence>
<dbReference type="InterPro" id="IPR013783">
    <property type="entry name" value="Ig-like_fold"/>
</dbReference>
<accession>A0A0G0BG33</accession>
<dbReference type="Gene3D" id="2.40.10.10">
    <property type="entry name" value="Trypsin-like serine proteases"/>
    <property type="match status" value="2"/>
</dbReference>
<comment type="caution">
    <text evidence="2">The sequence shown here is derived from an EMBL/GenBank/DDBJ whole genome shotgun (WGS) entry which is preliminary data.</text>
</comment>